<comment type="caution">
    <text evidence="2">The sequence shown here is derived from an EMBL/GenBank/DDBJ whole genome shotgun (WGS) entry which is preliminary data.</text>
</comment>
<protein>
    <submittedName>
        <fullName evidence="2">Uncharacterized protein DUF4325</fullName>
    </submittedName>
</protein>
<proteinExistence type="predicted"/>
<organism evidence="2 3">
    <name type="scientific">Maribacter caenipelagi</name>
    <dbReference type="NCBI Taxonomy" id="1447781"/>
    <lineage>
        <taxon>Bacteria</taxon>
        <taxon>Pseudomonadati</taxon>
        <taxon>Bacteroidota</taxon>
        <taxon>Flavobacteriia</taxon>
        <taxon>Flavobacteriales</taxon>
        <taxon>Flavobacteriaceae</taxon>
        <taxon>Maribacter</taxon>
    </lineage>
</organism>
<dbReference type="RefSeq" id="WP_133671502.1">
    <property type="nucleotide sequence ID" value="NZ_SNZW01000011.1"/>
</dbReference>
<reference evidence="2 3" key="1">
    <citation type="submission" date="2019-03" db="EMBL/GenBank/DDBJ databases">
        <title>Genomic Encyclopedia of Type Strains, Phase III (KMG-III): the genomes of soil and plant-associated and newly described type strains.</title>
        <authorList>
            <person name="Whitman W."/>
        </authorList>
    </citation>
    <scope>NUCLEOTIDE SEQUENCE [LARGE SCALE GENOMIC DNA]</scope>
    <source>
        <strain evidence="2 3">CECT 8455</strain>
    </source>
</reference>
<name>A0A4R7DBW0_9FLAO</name>
<evidence type="ECO:0000313" key="2">
    <source>
        <dbReference type="EMBL" id="TDS18879.1"/>
    </source>
</evidence>
<dbReference type="EMBL" id="SNZW01000011">
    <property type="protein sequence ID" value="TDS18879.1"/>
    <property type="molecule type" value="Genomic_DNA"/>
</dbReference>
<accession>A0A4R7DBW0</accession>
<dbReference type="InterPro" id="IPR025474">
    <property type="entry name" value="DUF4325"/>
</dbReference>
<keyword evidence="3" id="KW-1185">Reference proteome</keyword>
<sequence>MQIDFGNIGSSLGTRALGHELRLEIEKSLRSGGFVVFNFEGVQLISHSFADECFGKLLLSLDFNNIKSNSTFKNTNDLVKKTISFTLKERASQLAEA</sequence>
<evidence type="ECO:0000259" key="1">
    <source>
        <dbReference type="Pfam" id="PF14213"/>
    </source>
</evidence>
<dbReference type="Proteomes" id="UP000295274">
    <property type="component" value="Unassembled WGS sequence"/>
</dbReference>
<evidence type="ECO:0000313" key="3">
    <source>
        <dbReference type="Proteomes" id="UP000295274"/>
    </source>
</evidence>
<dbReference type="Pfam" id="PF14213">
    <property type="entry name" value="DUF4325"/>
    <property type="match status" value="1"/>
</dbReference>
<gene>
    <name evidence="2" type="ORF">DFQ03_0590</name>
</gene>
<feature type="domain" description="DUF4325" evidence="1">
    <location>
        <begin position="18"/>
        <end position="79"/>
    </location>
</feature>
<dbReference type="OrthoDB" id="5329630at2"/>
<dbReference type="AlphaFoldDB" id="A0A4R7DBW0"/>